<name>A0ABQ4X6B9_9ASTR</name>
<protein>
    <recommendedName>
        <fullName evidence="4">Retrovirus-related Pol polyprotein from transposon TNT 1-94</fullName>
    </recommendedName>
</protein>
<gene>
    <name evidence="2" type="ORF">Tco_0655528</name>
</gene>
<evidence type="ECO:0008006" key="4">
    <source>
        <dbReference type="Google" id="ProtNLM"/>
    </source>
</evidence>
<comment type="caution">
    <text evidence="2">The sequence shown here is derived from an EMBL/GenBank/DDBJ whole genome shotgun (WGS) entry which is preliminary data.</text>
</comment>
<proteinExistence type="predicted"/>
<feature type="compositionally biased region" description="Pro residues" evidence="1">
    <location>
        <begin position="1"/>
        <end position="12"/>
    </location>
</feature>
<feature type="compositionally biased region" description="Polar residues" evidence="1">
    <location>
        <begin position="13"/>
        <end position="31"/>
    </location>
</feature>
<keyword evidence="3" id="KW-1185">Reference proteome</keyword>
<reference evidence="2" key="1">
    <citation type="journal article" date="2022" name="Int. J. Mol. Sci.">
        <title>Draft Genome of Tanacetum Coccineum: Genomic Comparison of Closely Related Tanacetum-Family Plants.</title>
        <authorList>
            <person name="Yamashiro T."/>
            <person name="Shiraishi A."/>
            <person name="Nakayama K."/>
            <person name="Satake H."/>
        </authorList>
    </citation>
    <scope>NUCLEOTIDE SEQUENCE</scope>
</reference>
<organism evidence="2 3">
    <name type="scientific">Tanacetum coccineum</name>
    <dbReference type="NCBI Taxonomy" id="301880"/>
    <lineage>
        <taxon>Eukaryota</taxon>
        <taxon>Viridiplantae</taxon>
        <taxon>Streptophyta</taxon>
        <taxon>Embryophyta</taxon>
        <taxon>Tracheophyta</taxon>
        <taxon>Spermatophyta</taxon>
        <taxon>Magnoliopsida</taxon>
        <taxon>eudicotyledons</taxon>
        <taxon>Gunneridae</taxon>
        <taxon>Pentapetalae</taxon>
        <taxon>asterids</taxon>
        <taxon>campanulids</taxon>
        <taxon>Asterales</taxon>
        <taxon>Asteraceae</taxon>
        <taxon>Asteroideae</taxon>
        <taxon>Anthemideae</taxon>
        <taxon>Anthemidinae</taxon>
        <taxon>Tanacetum</taxon>
    </lineage>
</organism>
<reference evidence="2" key="2">
    <citation type="submission" date="2022-01" db="EMBL/GenBank/DDBJ databases">
        <authorList>
            <person name="Yamashiro T."/>
            <person name="Shiraishi A."/>
            <person name="Satake H."/>
            <person name="Nakayama K."/>
        </authorList>
    </citation>
    <scope>NUCLEOTIDE SEQUENCE</scope>
</reference>
<feature type="region of interest" description="Disordered" evidence="1">
    <location>
        <begin position="1"/>
        <end position="31"/>
    </location>
</feature>
<evidence type="ECO:0000313" key="2">
    <source>
        <dbReference type="EMBL" id="GJS60744.1"/>
    </source>
</evidence>
<sequence>MFGTVPPIPPPLGTNTCNTGSPNHRGSSHVTSVPGFDKHDFTSWKVRFMIFLDGLEPYLLKTLEEGPFVLMSSIIIISCLPNDVMKSVIKCKTAKEIWNDLILAHEGPSDTRDTKIAALRLKFNAFKSLEGEKVNGTFTRLKCLLNDLENNGVVIPQAEVNATFDSDSDVEEDNRSSNEFLADLNVEFHERALLANKKRYYKRSGRVGSARNPMDKSKETCFACGKINALSKGKAEKGKCEKGLIAESFDWDEESVSSDDEGTTKIKAFMAITEDEPSVRKADARSGQWVEITIKKTCSKVTLDQLISEQVPGNIVQALGGKGRRKERTPCQDVSLKILSRT</sequence>
<dbReference type="Pfam" id="PF14223">
    <property type="entry name" value="Retrotran_gag_2"/>
    <property type="match status" value="1"/>
</dbReference>
<accession>A0ABQ4X6B9</accession>
<evidence type="ECO:0000256" key="1">
    <source>
        <dbReference type="SAM" id="MobiDB-lite"/>
    </source>
</evidence>
<evidence type="ECO:0000313" key="3">
    <source>
        <dbReference type="Proteomes" id="UP001151760"/>
    </source>
</evidence>
<dbReference type="EMBL" id="BQNB010009241">
    <property type="protein sequence ID" value="GJS60744.1"/>
    <property type="molecule type" value="Genomic_DNA"/>
</dbReference>
<dbReference type="Proteomes" id="UP001151760">
    <property type="component" value="Unassembled WGS sequence"/>
</dbReference>